<name>A0A0D2DYK1_9EURO</name>
<evidence type="ECO:0000313" key="1">
    <source>
        <dbReference type="EMBL" id="KIW67217.1"/>
    </source>
</evidence>
<dbReference type="HOGENOM" id="CLU_1440916_0_0_1"/>
<reference evidence="1 2" key="1">
    <citation type="submission" date="2015-01" db="EMBL/GenBank/DDBJ databases">
        <title>The Genome Sequence of Capronia semiimmersa CBS27337.</title>
        <authorList>
            <consortium name="The Broad Institute Genomics Platform"/>
            <person name="Cuomo C."/>
            <person name="de Hoog S."/>
            <person name="Gorbushina A."/>
            <person name="Stielow B."/>
            <person name="Teixiera M."/>
            <person name="Abouelleil A."/>
            <person name="Chapman S.B."/>
            <person name="Priest M."/>
            <person name="Young S.K."/>
            <person name="Wortman J."/>
            <person name="Nusbaum C."/>
            <person name="Birren B."/>
        </authorList>
    </citation>
    <scope>NUCLEOTIDE SEQUENCE [LARGE SCALE GENOMIC DNA]</scope>
    <source>
        <strain evidence="1 2">CBS 27337</strain>
    </source>
</reference>
<organism evidence="1 2">
    <name type="scientific">Phialophora macrospora</name>
    <dbReference type="NCBI Taxonomy" id="1851006"/>
    <lineage>
        <taxon>Eukaryota</taxon>
        <taxon>Fungi</taxon>
        <taxon>Dikarya</taxon>
        <taxon>Ascomycota</taxon>
        <taxon>Pezizomycotina</taxon>
        <taxon>Eurotiomycetes</taxon>
        <taxon>Chaetothyriomycetidae</taxon>
        <taxon>Chaetothyriales</taxon>
        <taxon>Herpotrichiellaceae</taxon>
        <taxon>Phialophora</taxon>
    </lineage>
</organism>
<gene>
    <name evidence="1" type="ORF">PV04_06483</name>
</gene>
<sequence>MSDPSGEYTYICSAGPKRSMVLLFSDGTPRQHRRDIKPDMVSTVKRPGTEESFYGNRVEGALFASELRSGRLGGSKTVYWMIDPKWQSQRPDAGQRVGWATTVRMGLGPGANTWSMVPVWASDRWELGIDSNTREKIVSMYYFQNDYGRVRPCKPCGMLDIPTQRPRARSETRYTVVQTWDREVVDDGR</sequence>
<dbReference type="EMBL" id="KN846959">
    <property type="protein sequence ID" value="KIW67217.1"/>
    <property type="molecule type" value="Genomic_DNA"/>
</dbReference>
<protein>
    <submittedName>
        <fullName evidence="1">Uncharacterized protein</fullName>
    </submittedName>
</protein>
<dbReference type="Proteomes" id="UP000054266">
    <property type="component" value="Unassembled WGS sequence"/>
</dbReference>
<proteinExistence type="predicted"/>
<dbReference type="AlphaFoldDB" id="A0A0D2DYK1"/>
<accession>A0A0D2DYK1</accession>
<evidence type="ECO:0000313" key="2">
    <source>
        <dbReference type="Proteomes" id="UP000054266"/>
    </source>
</evidence>
<keyword evidence="2" id="KW-1185">Reference proteome</keyword>